<dbReference type="AlphaFoldDB" id="A0A4Y1X0B8"/>
<feature type="domain" description="N-acetyltransferase" evidence="3">
    <location>
        <begin position="1"/>
        <end position="141"/>
    </location>
</feature>
<keyword evidence="1" id="KW-0808">Transferase</keyword>
<proteinExistence type="predicted"/>
<dbReference type="GO" id="GO:0016747">
    <property type="term" value="F:acyltransferase activity, transferring groups other than amino-acyl groups"/>
    <property type="evidence" value="ECO:0007669"/>
    <property type="project" value="InterPro"/>
</dbReference>
<evidence type="ECO:0000256" key="1">
    <source>
        <dbReference type="ARBA" id="ARBA00022679"/>
    </source>
</evidence>
<dbReference type="PROSITE" id="PS51186">
    <property type="entry name" value="GNAT"/>
    <property type="match status" value="1"/>
</dbReference>
<keyword evidence="2" id="KW-0012">Acyltransferase</keyword>
<dbReference type="KEGG" id="ada:A5CPEGH6_06070"/>
<dbReference type="PANTHER" id="PTHR43800">
    <property type="entry name" value="PEPTIDYL-LYSINE N-ACETYLTRANSFERASE YJAB"/>
    <property type="match status" value="1"/>
</dbReference>
<evidence type="ECO:0000313" key="5">
    <source>
        <dbReference type="Proteomes" id="UP000319374"/>
    </source>
</evidence>
<dbReference type="PANTHER" id="PTHR43800:SF1">
    <property type="entry name" value="PEPTIDYL-LYSINE N-ACETYLTRANSFERASE YJAB"/>
    <property type="match status" value="1"/>
</dbReference>
<gene>
    <name evidence="4" type="ORF">A5CPEGH6_06070</name>
</gene>
<name>A0A4Y1X0B8_9BACT</name>
<evidence type="ECO:0000259" key="3">
    <source>
        <dbReference type="PROSITE" id="PS51186"/>
    </source>
</evidence>
<sequence length="141" mass="15275">MPNPSAADLDALTDLWETSVRATHDFLAPDEICFYRSLVRGGALSAVRLWVVRRPGGGFAAFAGVADGMLEMLFVASDLRGRGLGRCLVEHAVARCGVRRVDVNEENTQAAGFYARLGFRVVSRDPLDASGRPHPILHLAL</sequence>
<dbReference type="Proteomes" id="UP000319374">
    <property type="component" value="Chromosome"/>
</dbReference>
<dbReference type="SUPFAM" id="SSF55729">
    <property type="entry name" value="Acyl-CoA N-acyltransferases (Nat)"/>
    <property type="match status" value="1"/>
</dbReference>
<dbReference type="InterPro" id="IPR016181">
    <property type="entry name" value="Acyl_CoA_acyltransferase"/>
</dbReference>
<evidence type="ECO:0000256" key="2">
    <source>
        <dbReference type="ARBA" id="ARBA00023315"/>
    </source>
</evidence>
<reference evidence="5" key="1">
    <citation type="submission" date="2019-06" db="EMBL/GenBank/DDBJ databases">
        <title>Alistipes onderdonkii subsp. vulgaris subsp. nov., Alistipes dispar sp. nov. and Alistipes communis sp. nov., isolated from human faeces, and creation of Alistipes onderdonkii subsp. onderdonkii subsp. nov.</title>
        <authorList>
            <person name="Sakamoto M."/>
            <person name="Ikeyama N."/>
            <person name="Ogata Y."/>
            <person name="Suda W."/>
            <person name="Iino T."/>
            <person name="Hattori M."/>
            <person name="Ohkuma M."/>
        </authorList>
    </citation>
    <scope>NUCLEOTIDE SEQUENCE [LARGE SCALE GENOMIC DNA]</scope>
    <source>
        <strain evidence="5">5CPEGH6</strain>
    </source>
</reference>
<dbReference type="Pfam" id="PF13508">
    <property type="entry name" value="Acetyltransf_7"/>
    <property type="match status" value="1"/>
</dbReference>
<dbReference type="InterPro" id="IPR000182">
    <property type="entry name" value="GNAT_dom"/>
</dbReference>
<dbReference type="Gene3D" id="3.40.630.30">
    <property type="match status" value="1"/>
</dbReference>
<accession>A0A4Y1X0B8</accession>
<protein>
    <recommendedName>
        <fullName evidence="3">N-acetyltransferase domain-containing protein</fullName>
    </recommendedName>
</protein>
<dbReference type="CDD" id="cd04301">
    <property type="entry name" value="NAT_SF"/>
    <property type="match status" value="1"/>
</dbReference>
<dbReference type="EMBL" id="AP019736">
    <property type="protein sequence ID" value="BBL05969.1"/>
    <property type="molecule type" value="Genomic_DNA"/>
</dbReference>
<keyword evidence="5" id="KW-1185">Reference proteome</keyword>
<evidence type="ECO:0000313" key="4">
    <source>
        <dbReference type="EMBL" id="BBL05969.1"/>
    </source>
</evidence>
<organism evidence="4 5">
    <name type="scientific">Alistipes dispar</name>
    <dbReference type="NCBI Taxonomy" id="2585119"/>
    <lineage>
        <taxon>Bacteria</taxon>
        <taxon>Pseudomonadati</taxon>
        <taxon>Bacteroidota</taxon>
        <taxon>Bacteroidia</taxon>
        <taxon>Bacteroidales</taxon>
        <taxon>Rikenellaceae</taxon>
        <taxon>Alistipes</taxon>
    </lineage>
</organism>